<protein>
    <submittedName>
        <fullName evidence="4">Uncharacterized protein</fullName>
    </submittedName>
</protein>
<dbReference type="PROSITE" id="PS50297">
    <property type="entry name" value="ANK_REP_REGION"/>
    <property type="match status" value="1"/>
</dbReference>
<dbReference type="SMART" id="SM00248">
    <property type="entry name" value="ANK"/>
    <property type="match status" value="5"/>
</dbReference>
<dbReference type="InterPro" id="IPR051637">
    <property type="entry name" value="Ank_repeat_dom-contain_49"/>
</dbReference>
<proteinExistence type="predicted"/>
<evidence type="ECO:0000313" key="4">
    <source>
        <dbReference type="EMBL" id="CAD9758775.1"/>
    </source>
</evidence>
<dbReference type="Gene3D" id="1.25.40.20">
    <property type="entry name" value="Ankyrin repeat-containing domain"/>
    <property type="match status" value="1"/>
</dbReference>
<accession>A0A7S2TNG0</accession>
<dbReference type="PANTHER" id="PTHR24180:SF45">
    <property type="entry name" value="POLY [ADP-RIBOSE] POLYMERASE TANKYRASE"/>
    <property type="match status" value="1"/>
</dbReference>
<dbReference type="SUPFAM" id="SSF48403">
    <property type="entry name" value="Ankyrin repeat"/>
    <property type="match status" value="1"/>
</dbReference>
<reference evidence="4" key="1">
    <citation type="submission" date="2021-01" db="EMBL/GenBank/DDBJ databases">
        <authorList>
            <person name="Corre E."/>
            <person name="Pelletier E."/>
            <person name="Niang G."/>
            <person name="Scheremetjew M."/>
            <person name="Finn R."/>
            <person name="Kale V."/>
            <person name="Holt S."/>
            <person name="Cochrane G."/>
            <person name="Meng A."/>
            <person name="Brown T."/>
            <person name="Cohen L."/>
        </authorList>
    </citation>
    <scope>NUCLEOTIDE SEQUENCE</scope>
    <source>
        <strain evidence="4">CCMP622</strain>
    </source>
</reference>
<gene>
    <name evidence="4" type="ORF">LSP00402_LOCUS7348</name>
</gene>
<dbReference type="PROSITE" id="PS50088">
    <property type="entry name" value="ANK_REPEAT"/>
    <property type="match status" value="1"/>
</dbReference>
<name>A0A7S2TNG0_9EUKA</name>
<dbReference type="AlphaFoldDB" id="A0A7S2TNG0"/>
<evidence type="ECO:0000256" key="1">
    <source>
        <dbReference type="ARBA" id="ARBA00022737"/>
    </source>
</evidence>
<dbReference type="InterPro" id="IPR002110">
    <property type="entry name" value="Ankyrin_rpt"/>
</dbReference>
<organism evidence="4">
    <name type="scientific">Lotharella oceanica</name>
    <dbReference type="NCBI Taxonomy" id="641309"/>
    <lineage>
        <taxon>Eukaryota</taxon>
        <taxon>Sar</taxon>
        <taxon>Rhizaria</taxon>
        <taxon>Cercozoa</taxon>
        <taxon>Chlorarachniophyceae</taxon>
        <taxon>Lotharella</taxon>
    </lineage>
</organism>
<dbReference type="EMBL" id="HBHP01011808">
    <property type="protein sequence ID" value="CAD9758775.1"/>
    <property type="molecule type" value="Transcribed_RNA"/>
</dbReference>
<evidence type="ECO:0000256" key="2">
    <source>
        <dbReference type="ARBA" id="ARBA00023043"/>
    </source>
</evidence>
<keyword evidence="1" id="KW-0677">Repeat</keyword>
<sequence>MSYLPILDDDDSLETKIRTMHQEDPSILSRRDMFGGTCLHSVASTSNLSVVRFLVEEVKLDIEATTSIGDTALMVAAAEKQLEVVQYLVESKANLEATNSSGCTPVIIAAYWDCCDVVRFLTECRANASATSRLNENALHYAAAENRLNTVRYLINETAIDPNTCDSKGRNPLERAREAGHEKVYECLLQHQQRSTWMALERDLAKVKMLYDGILEAIGLTKYTPVVQSEEYGDADGEFNDELRVMQEAAAGNMHLLFPPAEGGLQQRTMLDRLDQPPFRDA</sequence>
<feature type="repeat" description="ANK" evidence="3">
    <location>
        <begin position="68"/>
        <end position="100"/>
    </location>
</feature>
<evidence type="ECO:0000256" key="3">
    <source>
        <dbReference type="PROSITE-ProRule" id="PRU00023"/>
    </source>
</evidence>
<keyword evidence="2 3" id="KW-0040">ANK repeat</keyword>
<dbReference type="Pfam" id="PF12796">
    <property type="entry name" value="Ank_2"/>
    <property type="match status" value="2"/>
</dbReference>
<dbReference type="PANTHER" id="PTHR24180">
    <property type="entry name" value="CYCLIN-DEPENDENT KINASE INHIBITOR 2C-RELATED"/>
    <property type="match status" value="1"/>
</dbReference>
<dbReference type="InterPro" id="IPR036770">
    <property type="entry name" value="Ankyrin_rpt-contain_sf"/>
</dbReference>